<dbReference type="PANTHER" id="PTHR43459:SF1">
    <property type="entry name" value="EG:BACN32G11.4 PROTEIN"/>
    <property type="match status" value="1"/>
</dbReference>
<accession>A0ABW2UN74</accession>
<dbReference type="InterPro" id="IPR029045">
    <property type="entry name" value="ClpP/crotonase-like_dom_sf"/>
</dbReference>
<evidence type="ECO:0000256" key="1">
    <source>
        <dbReference type="ARBA" id="ARBA00005254"/>
    </source>
</evidence>
<name>A0ABW2UN74_9RHOB</name>
<dbReference type="EMBL" id="JBHTFQ010000016">
    <property type="protein sequence ID" value="MFC7706257.1"/>
    <property type="molecule type" value="Genomic_DNA"/>
</dbReference>
<dbReference type="InterPro" id="IPR014748">
    <property type="entry name" value="Enoyl-CoA_hydra_C"/>
</dbReference>
<dbReference type="RefSeq" id="WP_377406796.1">
    <property type="nucleotide sequence ID" value="NZ_JBHTFQ010000016.1"/>
</dbReference>
<dbReference type="Proteomes" id="UP001596516">
    <property type="component" value="Unassembled WGS sequence"/>
</dbReference>
<reference evidence="3" key="1">
    <citation type="journal article" date="2019" name="Int. J. Syst. Evol. Microbiol.">
        <title>The Global Catalogue of Microorganisms (GCM) 10K type strain sequencing project: providing services to taxonomists for standard genome sequencing and annotation.</title>
        <authorList>
            <consortium name="The Broad Institute Genomics Platform"/>
            <consortium name="The Broad Institute Genome Sequencing Center for Infectious Disease"/>
            <person name="Wu L."/>
            <person name="Ma J."/>
        </authorList>
    </citation>
    <scope>NUCLEOTIDE SEQUENCE [LARGE SCALE GENOMIC DNA]</scope>
    <source>
        <strain evidence="3">CGMCC 1.12750</strain>
    </source>
</reference>
<dbReference type="GO" id="GO:0016853">
    <property type="term" value="F:isomerase activity"/>
    <property type="evidence" value="ECO:0007669"/>
    <property type="project" value="UniProtKB-KW"/>
</dbReference>
<dbReference type="CDD" id="cd06558">
    <property type="entry name" value="crotonase-like"/>
    <property type="match status" value="1"/>
</dbReference>
<comment type="similarity">
    <text evidence="1">Belongs to the enoyl-CoA hydratase/isomerase family.</text>
</comment>
<comment type="caution">
    <text evidence="2">The sequence shown here is derived from an EMBL/GenBank/DDBJ whole genome shotgun (WGS) entry which is preliminary data.</text>
</comment>
<keyword evidence="2" id="KW-0413">Isomerase</keyword>
<keyword evidence="3" id="KW-1185">Reference proteome</keyword>
<dbReference type="Pfam" id="PF00378">
    <property type="entry name" value="ECH_1"/>
    <property type="match status" value="1"/>
</dbReference>
<proteinExistence type="inferred from homology"/>
<sequence length="264" mass="28201">MEDLVLLAEHDGWSQVTLNRPERLNSLNEPLLERLAEVLGRLAEDPACRAIVLTGTGRAFCAGQDLEDCRPGPDGQSLDLAGIMERLYNPLVLLLRSMPKPVICAVNGVAAGGGANVALAGDIVLAAHSAKFIQAFAKIALIPDCGGTWFLPRLIGDARTRALALLAQPVSAEQAESWGMIWRAVPDAELLPEAQALAEHLATQPTQTFGLLKEALAASATNDLATQLDLERELQAKAAQSNDFAEGLQAFFEKRAPVFSGRAF</sequence>
<gene>
    <name evidence="2" type="primary">paaG</name>
    <name evidence="2" type="ORF">ACFQXB_18970</name>
</gene>
<dbReference type="NCBIfam" id="TIGR02280">
    <property type="entry name" value="PaaB1"/>
    <property type="match status" value="1"/>
</dbReference>
<protein>
    <submittedName>
        <fullName evidence="2">2-(1,2-epoxy-1,2-dihydrophenyl)acetyl-CoA isomerase PaaG</fullName>
        <ecNumber evidence="2">5.3.3.18</ecNumber>
    </submittedName>
</protein>
<dbReference type="InterPro" id="IPR001753">
    <property type="entry name" value="Enoyl-CoA_hydra/iso"/>
</dbReference>
<dbReference type="SUPFAM" id="SSF52096">
    <property type="entry name" value="ClpP/crotonase"/>
    <property type="match status" value="1"/>
</dbReference>
<organism evidence="2 3">
    <name type="scientific">Plastorhodobacter daqingensis</name>
    <dbReference type="NCBI Taxonomy" id="1387281"/>
    <lineage>
        <taxon>Bacteria</taxon>
        <taxon>Pseudomonadati</taxon>
        <taxon>Pseudomonadota</taxon>
        <taxon>Alphaproteobacteria</taxon>
        <taxon>Rhodobacterales</taxon>
        <taxon>Paracoccaceae</taxon>
        <taxon>Plastorhodobacter</taxon>
    </lineage>
</organism>
<dbReference type="PANTHER" id="PTHR43459">
    <property type="entry name" value="ENOYL-COA HYDRATASE"/>
    <property type="match status" value="1"/>
</dbReference>
<evidence type="ECO:0000313" key="3">
    <source>
        <dbReference type="Proteomes" id="UP001596516"/>
    </source>
</evidence>
<dbReference type="EC" id="5.3.3.18" evidence="2"/>
<dbReference type="Gene3D" id="3.90.226.10">
    <property type="entry name" value="2-enoyl-CoA Hydratase, Chain A, domain 1"/>
    <property type="match status" value="1"/>
</dbReference>
<dbReference type="Gene3D" id="1.10.12.10">
    <property type="entry name" value="Lyase 2-enoyl-coa Hydratase, Chain A, domain 2"/>
    <property type="match status" value="1"/>
</dbReference>
<evidence type="ECO:0000313" key="2">
    <source>
        <dbReference type="EMBL" id="MFC7706257.1"/>
    </source>
</evidence>
<dbReference type="InterPro" id="IPR011968">
    <property type="entry name" value="PaaB1"/>
</dbReference>